<dbReference type="FunFam" id="1.10.287.70:FF:000055">
    <property type="entry name" value="Polycystic kidney disease 2-like 1"/>
    <property type="match status" value="1"/>
</dbReference>
<evidence type="ECO:0000256" key="1">
    <source>
        <dbReference type="ARBA" id="ARBA00004138"/>
    </source>
</evidence>
<keyword evidence="4" id="KW-0813">Transport</keyword>
<protein>
    <submittedName>
        <fullName evidence="18">PKD_channel domain-containing protein</fullName>
    </submittedName>
</protein>
<dbReference type="GO" id="GO:0005886">
    <property type="term" value="C:plasma membrane"/>
    <property type="evidence" value="ECO:0007669"/>
    <property type="project" value="UniProtKB-SubCell"/>
</dbReference>
<dbReference type="InterPro" id="IPR051223">
    <property type="entry name" value="Polycystin"/>
</dbReference>
<dbReference type="AlphaFoldDB" id="A0A1I7X3A0"/>
<evidence type="ECO:0000256" key="12">
    <source>
        <dbReference type="ARBA" id="ARBA00023180"/>
    </source>
</evidence>
<feature type="transmembrane region" description="Helical" evidence="15">
    <location>
        <begin position="47"/>
        <end position="67"/>
    </location>
</feature>
<comment type="similarity">
    <text evidence="3">Belongs to the polycystin family.</text>
</comment>
<evidence type="ECO:0000256" key="10">
    <source>
        <dbReference type="ARBA" id="ARBA00023136"/>
    </source>
</evidence>
<keyword evidence="5" id="KW-1003">Cell membrane</keyword>
<evidence type="ECO:0000256" key="11">
    <source>
        <dbReference type="ARBA" id="ARBA00023157"/>
    </source>
</evidence>
<evidence type="ECO:0000256" key="3">
    <source>
        <dbReference type="ARBA" id="ARBA00007200"/>
    </source>
</evidence>
<dbReference type="Pfam" id="PF08016">
    <property type="entry name" value="PKD_channel"/>
    <property type="match status" value="1"/>
</dbReference>
<keyword evidence="7 15" id="KW-1133">Transmembrane helix</keyword>
<dbReference type="GO" id="GO:0005929">
    <property type="term" value="C:cilium"/>
    <property type="evidence" value="ECO:0007669"/>
    <property type="project" value="UniProtKB-SubCell"/>
</dbReference>
<feature type="transmembrane region" description="Helical" evidence="15">
    <location>
        <begin position="15"/>
        <end position="35"/>
    </location>
</feature>
<evidence type="ECO:0000259" key="16">
    <source>
        <dbReference type="Pfam" id="PF08016"/>
    </source>
</evidence>
<dbReference type="GO" id="GO:0005262">
    <property type="term" value="F:calcium channel activity"/>
    <property type="evidence" value="ECO:0007669"/>
    <property type="project" value="TreeGrafter"/>
</dbReference>
<evidence type="ECO:0000256" key="15">
    <source>
        <dbReference type="SAM" id="Phobius"/>
    </source>
</evidence>
<keyword evidence="8" id="KW-0175">Coiled coil</keyword>
<dbReference type="Proteomes" id="UP000095283">
    <property type="component" value="Unplaced"/>
</dbReference>
<accession>A0A1I7X3A0</accession>
<reference evidence="18" key="1">
    <citation type="submission" date="2016-11" db="UniProtKB">
        <authorList>
            <consortium name="WormBaseParasite"/>
        </authorList>
    </citation>
    <scope>IDENTIFICATION</scope>
</reference>
<name>A0A1I7X3A0_HETBA</name>
<keyword evidence="10 15" id="KW-0472">Membrane</keyword>
<dbReference type="InterPro" id="IPR013122">
    <property type="entry name" value="PKD1_2_channel"/>
</dbReference>
<evidence type="ECO:0000256" key="7">
    <source>
        <dbReference type="ARBA" id="ARBA00022989"/>
    </source>
</evidence>
<evidence type="ECO:0000256" key="14">
    <source>
        <dbReference type="ARBA" id="ARBA00023303"/>
    </source>
</evidence>
<keyword evidence="14" id="KW-0407">Ion channel</keyword>
<keyword evidence="12" id="KW-0325">Glycoprotein</keyword>
<organism evidence="17 18">
    <name type="scientific">Heterorhabditis bacteriophora</name>
    <name type="common">Entomopathogenic nematode worm</name>
    <dbReference type="NCBI Taxonomy" id="37862"/>
    <lineage>
        <taxon>Eukaryota</taxon>
        <taxon>Metazoa</taxon>
        <taxon>Ecdysozoa</taxon>
        <taxon>Nematoda</taxon>
        <taxon>Chromadorea</taxon>
        <taxon>Rhabditida</taxon>
        <taxon>Rhabditina</taxon>
        <taxon>Rhabditomorpha</taxon>
        <taxon>Strongyloidea</taxon>
        <taxon>Heterorhabditidae</taxon>
        <taxon>Heterorhabditis</taxon>
    </lineage>
</organism>
<sequence length="152" mass="17427">MSQLSITLSRSAKDIGAFVIMFIIFFSAFIQFAHLVFGSQISNYSTFYNTIFTLLRILLGDFDFHALKKANHIFGPLFFVTYIILVHYILMNMFLAIINDSYADVMTQLTRNRLTAFNGKVVNCIFVSPINYNVHYTISTSICNFLFVIASR</sequence>
<evidence type="ECO:0000313" key="18">
    <source>
        <dbReference type="WBParaSite" id="Hba_11864"/>
    </source>
</evidence>
<evidence type="ECO:0000256" key="9">
    <source>
        <dbReference type="ARBA" id="ARBA00023065"/>
    </source>
</evidence>
<dbReference type="PANTHER" id="PTHR10877:SF183">
    <property type="entry name" value="AT14535P-RELATED"/>
    <property type="match status" value="1"/>
</dbReference>
<evidence type="ECO:0000256" key="8">
    <source>
        <dbReference type="ARBA" id="ARBA00023054"/>
    </source>
</evidence>
<comment type="subcellular location">
    <subcellularLocation>
        <location evidence="2">Cell membrane</location>
        <topology evidence="2">Multi-pass membrane protein</topology>
    </subcellularLocation>
    <subcellularLocation>
        <location evidence="1">Cell projection</location>
        <location evidence="1">Cilium</location>
    </subcellularLocation>
</comment>
<dbReference type="Gene3D" id="1.10.287.70">
    <property type="match status" value="1"/>
</dbReference>
<keyword evidence="9" id="KW-0406">Ion transport</keyword>
<evidence type="ECO:0000256" key="13">
    <source>
        <dbReference type="ARBA" id="ARBA00023273"/>
    </source>
</evidence>
<keyword evidence="13" id="KW-0966">Cell projection</keyword>
<keyword evidence="17" id="KW-1185">Reference proteome</keyword>
<proteinExistence type="inferred from homology"/>
<evidence type="ECO:0000313" key="17">
    <source>
        <dbReference type="Proteomes" id="UP000095283"/>
    </source>
</evidence>
<dbReference type="PANTHER" id="PTHR10877">
    <property type="entry name" value="POLYCYSTIN FAMILY MEMBER"/>
    <property type="match status" value="1"/>
</dbReference>
<feature type="domain" description="Polycystin cation channel PKD1/PKD2" evidence="16">
    <location>
        <begin position="1"/>
        <end position="105"/>
    </location>
</feature>
<keyword evidence="11" id="KW-1015">Disulfide bond</keyword>
<keyword evidence="6 15" id="KW-0812">Transmembrane</keyword>
<feature type="transmembrane region" description="Helical" evidence="15">
    <location>
        <begin position="73"/>
        <end position="98"/>
    </location>
</feature>
<evidence type="ECO:0000256" key="6">
    <source>
        <dbReference type="ARBA" id="ARBA00022692"/>
    </source>
</evidence>
<evidence type="ECO:0000256" key="5">
    <source>
        <dbReference type="ARBA" id="ARBA00022475"/>
    </source>
</evidence>
<evidence type="ECO:0000256" key="2">
    <source>
        <dbReference type="ARBA" id="ARBA00004651"/>
    </source>
</evidence>
<evidence type="ECO:0000256" key="4">
    <source>
        <dbReference type="ARBA" id="ARBA00022448"/>
    </source>
</evidence>
<dbReference type="WBParaSite" id="Hba_11864">
    <property type="protein sequence ID" value="Hba_11864"/>
    <property type="gene ID" value="Hba_11864"/>
</dbReference>
<dbReference type="GO" id="GO:0050982">
    <property type="term" value="P:detection of mechanical stimulus"/>
    <property type="evidence" value="ECO:0007669"/>
    <property type="project" value="TreeGrafter"/>
</dbReference>